<keyword evidence="5" id="KW-1185">Reference proteome</keyword>
<dbReference type="RefSeq" id="WP_148810430.1">
    <property type="nucleotide sequence ID" value="NZ_CP042243.1"/>
</dbReference>
<accession>A0A5C0SJ50</accession>
<keyword evidence="1" id="KW-0677">Repeat</keyword>
<evidence type="ECO:0000313" key="5">
    <source>
        <dbReference type="Proteomes" id="UP000324646"/>
    </source>
</evidence>
<name>A0A5C0SJ50_CRATE</name>
<feature type="signal peptide" evidence="2">
    <location>
        <begin position="1"/>
        <end position="22"/>
    </location>
</feature>
<feature type="domain" description="SLH" evidence="3">
    <location>
        <begin position="423"/>
        <end position="486"/>
    </location>
</feature>
<reference evidence="4 5" key="1">
    <citation type="submission" date="2019-07" db="EMBL/GenBank/DDBJ databases">
        <title>Complete genome of Crassaminicella thermophila SY095.</title>
        <authorList>
            <person name="Li X."/>
        </authorList>
    </citation>
    <scope>NUCLEOTIDE SEQUENCE [LARGE SCALE GENOMIC DNA]</scope>
    <source>
        <strain evidence="4 5">SY095</strain>
    </source>
</reference>
<evidence type="ECO:0000256" key="1">
    <source>
        <dbReference type="ARBA" id="ARBA00022737"/>
    </source>
</evidence>
<dbReference type="PROSITE" id="PS51272">
    <property type="entry name" value="SLH"/>
    <property type="match status" value="3"/>
</dbReference>
<dbReference type="KEGG" id="crs:FQB35_13800"/>
<feature type="domain" description="SLH" evidence="3">
    <location>
        <begin position="284"/>
        <end position="346"/>
    </location>
</feature>
<dbReference type="EMBL" id="CP042243">
    <property type="protein sequence ID" value="QEK13258.1"/>
    <property type="molecule type" value="Genomic_DNA"/>
</dbReference>
<feature type="domain" description="SLH" evidence="3">
    <location>
        <begin position="358"/>
        <end position="421"/>
    </location>
</feature>
<organism evidence="4 5">
    <name type="scientific">Crassaminicella thermophila</name>
    <dbReference type="NCBI Taxonomy" id="2599308"/>
    <lineage>
        <taxon>Bacteria</taxon>
        <taxon>Bacillati</taxon>
        <taxon>Bacillota</taxon>
        <taxon>Clostridia</taxon>
        <taxon>Eubacteriales</taxon>
        <taxon>Clostridiaceae</taxon>
        <taxon>Crassaminicella</taxon>
    </lineage>
</organism>
<feature type="chain" id="PRO_5023148744" evidence="2">
    <location>
        <begin position="23"/>
        <end position="495"/>
    </location>
</feature>
<proteinExistence type="predicted"/>
<dbReference type="Pfam" id="PF00395">
    <property type="entry name" value="SLH"/>
    <property type="match status" value="3"/>
</dbReference>
<dbReference type="OrthoDB" id="2985276at2"/>
<dbReference type="InterPro" id="IPR001119">
    <property type="entry name" value="SLH_dom"/>
</dbReference>
<keyword evidence="2" id="KW-0732">Signal</keyword>
<gene>
    <name evidence="4" type="ORF">FQB35_13800</name>
</gene>
<evidence type="ECO:0000313" key="4">
    <source>
        <dbReference type="EMBL" id="QEK13258.1"/>
    </source>
</evidence>
<evidence type="ECO:0000259" key="3">
    <source>
        <dbReference type="PROSITE" id="PS51272"/>
    </source>
</evidence>
<evidence type="ECO:0000256" key="2">
    <source>
        <dbReference type="SAM" id="SignalP"/>
    </source>
</evidence>
<dbReference type="AlphaFoldDB" id="A0A5C0SJ50"/>
<dbReference type="Proteomes" id="UP000324646">
    <property type="component" value="Chromosome"/>
</dbReference>
<sequence>MKKFIVNLLIISLLLIPTSAWATPPGFSGGVNNEYEYEEVVFLTGEPIKFHGTMTVSEREKENEKTTSYTFKLTPEDRSIDAKLDRKITFVTTYTKRNDKGQTIGQTVIDKYRETLKIGKDKYELEDYQLSQSDLIDNRPASDFYSGNLKARKYYKINKDEGEVIVDITGGDVGYENFWGSTETLLLDYRITSSIEKDDESSKSWNGTVKVRVSDSKTKTLRYSDNKANFSSFYGGHVRVTNREMVTSYDYNLPKIEDNEINDRRRKIGSIQFMKQMVPKVERLIIPKFKDIGGHWAEEYIKKLYSLDVFDENSTFFSPDIPFTRVEFIKGVMKACNMRTSLEEEKKTSRRRRNKPKEVSPFKDVKVEDKNYKYIKDAIEKRIISGVSEDLFAPNKPLTKAQAVTILIKALGFDYKAPAPGFYTTFTDDREIPNWAKDSIYIAREINLIQPDDYNRINPNKLITRAEASELLVRFLEFLQKDLQRDYREDIINFN</sequence>
<protein>
    <submittedName>
        <fullName evidence="4">S-layer homology domain-containing protein</fullName>
    </submittedName>
</protein>